<proteinExistence type="predicted"/>
<organism evidence="2">
    <name type="scientific">viral metagenome</name>
    <dbReference type="NCBI Taxonomy" id="1070528"/>
    <lineage>
        <taxon>unclassified sequences</taxon>
        <taxon>metagenomes</taxon>
        <taxon>organismal metagenomes</taxon>
    </lineage>
</organism>
<accession>A0A6C0K636</accession>
<dbReference type="EMBL" id="MN740821">
    <property type="protein sequence ID" value="QHU13525.1"/>
    <property type="molecule type" value="Genomic_DNA"/>
</dbReference>
<feature type="transmembrane region" description="Helical" evidence="1">
    <location>
        <begin position="543"/>
        <end position="564"/>
    </location>
</feature>
<feature type="transmembrane region" description="Helical" evidence="1">
    <location>
        <begin position="159"/>
        <end position="182"/>
    </location>
</feature>
<evidence type="ECO:0000313" key="2">
    <source>
        <dbReference type="EMBL" id="QHU13525.1"/>
    </source>
</evidence>
<keyword evidence="1" id="KW-0472">Membrane</keyword>
<feature type="transmembrane region" description="Helical" evidence="1">
    <location>
        <begin position="115"/>
        <end position="139"/>
    </location>
</feature>
<reference evidence="2" key="1">
    <citation type="journal article" date="2020" name="Nature">
        <title>Giant virus diversity and host interactions through global metagenomics.</title>
        <authorList>
            <person name="Schulz F."/>
            <person name="Roux S."/>
            <person name="Paez-Espino D."/>
            <person name="Jungbluth S."/>
            <person name="Walsh D.A."/>
            <person name="Denef V.J."/>
            <person name="McMahon K.D."/>
            <person name="Konstantinidis K.T."/>
            <person name="Eloe-Fadrosh E.A."/>
            <person name="Kyrpides N.C."/>
            <person name="Woyke T."/>
        </authorList>
    </citation>
    <scope>NUCLEOTIDE SEQUENCE</scope>
    <source>
        <strain evidence="2">GVMAG-S-1101178-73</strain>
    </source>
</reference>
<evidence type="ECO:0000256" key="1">
    <source>
        <dbReference type="SAM" id="Phobius"/>
    </source>
</evidence>
<feature type="transmembrane region" description="Helical" evidence="1">
    <location>
        <begin position="510"/>
        <end position="531"/>
    </location>
</feature>
<feature type="transmembrane region" description="Helical" evidence="1">
    <location>
        <begin position="12"/>
        <end position="39"/>
    </location>
</feature>
<keyword evidence="1" id="KW-1133">Transmembrane helix</keyword>
<keyword evidence="1" id="KW-0812">Transmembrane</keyword>
<dbReference type="AlphaFoldDB" id="A0A6C0K636"/>
<protein>
    <submittedName>
        <fullName evidence="2">Uncharacterized protein</fullName>
    </submittedName>
</protein>
<name>A0A6C0K636_9ZZZZ</name>
<sequence>MDVCNDTYKTTIFVIFSIILITLFISVIILMLNIINYILFTVYCISDNIYEYTADVPDDIILGTKYKFRLLNYIKNINDNASANGKTVIKEYYDTNSSSLYLHKTIIYYNYVVKLLLAIVLIIVIMLLYNLFYIGMIAIPNCNDDTCGFLLSEILANDAYIYYIIIVVFLYIYAHSYLYTYFFNKNIYAELYDIYAGEEGTAGVAGEDGENKYKTIDTIVSNSINYIHTKTVDKKYTDTTTNISLFLTDLNNMSFDILDISKILVNNTSGEPNILLLMNEGILNNNKFIVPTKLEKTGDINILLKHIYNTPLAELDAEKQRLLGHQIFIYLIYNYVITNSIEDPFIIHKLNNIYLNLFNNLYSKYKKDAAGAGDAVAADDDPNNLIDSLEPDVRKMFKDIRGAFAVKLLLPVGTDKNKVLLKLHSNADLMLKYIKMAKDKNNSPKSEKETSIIAELVNYKNTVVPTTNPLYTLITTIKENIDGFANGFSDYYQEDKTLAVINRVVYKINFYLAIDMMITIIYILIVLLLLYKSGKYPYMEKQIDIAITYAILIINELISAILGII</sequence>